<evidence type="ECO:0000313" key="2">
    <source>
        <dbReference type="EMBL" id="KAJ6371566.1"/>
    </source>
</evidence>
<reference evidence="2" key="1">
    <citation type="submission" date="2022-10" db="EMBL/GenBank/DDBJ databases">
        <authorList>
            <person name="Hyden B.L."/>
            <person name="Feng K."/>
            <person name="Yates T."/>
            <person name="Jawdy S."/>
            <person name="Smart L.B."/>
            <person name="Muchero W."/>
        </authorList>
    </citation>
    <scope>NUCLEOTIDE SEQUENCE</scope>
    <source>
        <tissue evidence="2">Shoot tip</tissue>
    </source>
</reference>
<proteinExistence type="predicted"/>
<accession>A0ABQ9B686</accession>
<dbReference type="EMBL" id="JAPFFI010000013">
    <property type="protein sequence ID" value="KAJ6371566.1"/>
    <property type="molecule type" value="Genomic_DNA"/>
</dbReference>
<sequence length="129" mass="14554">MNILLLQCSNRFFLKILLQLALRDSSDFTKHHSPRSSASSSVDDSTKSSSSSSSIITPLNRSSDGFCNFLLLEKLQPWTPQHYPEPLHLNRDFLFAIVAPKLSSNSTSSTPPWFPSSRSNRNLFQQIQL</sequence>
<feature type="region of interest" description="Disordered" evidence="1">
    <location>
        <begin position="27"/>
        <end position="61"/>
    </location>
</feature>
<evidence type="ECO:0000256" key="1">
    <source>
        <dbReference type="SAM" id="MobiDB-lite"/>
    </source>
</evidence>
<keyword evidence="3" id="KW-1185">Reference proteome</keyword>
<reference evidence="2" key="2">
    <citation type="journal article" date="2023" name="Int. J. Mol. Sci.">
        <title>De Novo Assembly and Annotation of 11 Diverse Shrub Willow (Salix) Genomes Reveals Novel Gene Organization in Sex-Linked Regions.</title>
        <authorList>
            <person name="Hyden B."/>
            <person name="Feng K."/>
            <person name="Yates T.B."/>
            <person name="Jawdy S."/>
            <person name="Cereghino C."/>
            <person name="Smart L.B."/>
            <person name="Muchero W."/>
        </authorList>
    </citation>
    <scope>NUCLEOTIDE SEQUENCE</scope>
    <source>
        <tissue evidence="2">Shoot tip</tissue>
    </source>
</reference>
<gene>
    <name evidence="2" type="ORF">OIU77_001971</name>
</gene>
<feature type="compositionally biased region" description="Low complexity" evidence="1">
    <location>
        <begin position="35"/>
        <end position="61"/>
    </location>
</feature>
<comment type="caution">
    <text evidence="2">The sequence shown here is derived from an EMBL/GenBank/DDBJ whole genome shotgun (WGS) entry which is preliminary data.</text>
</comment>
<dbReference type="Proteomes" id="UP001141253">
    <property type="component" value="Chromosome 17"/>
</dbReference>
<protein>
    <submittedName>
        <fullName evidence="2">Uncharacterized protein</fullName>
    </submittedName>
</protein>
<organism evidence="2 3">
    <name type="scientific">Salix suchowensis</name>
    <dbReference type="NCBI Taxonomy" id="1278906"/>
    <lineage>
        <taxon>Eukaryota</taxon>
        <taxon>Viridiplantae</taxon>
        <taxon>Streptophyta</taxon>
        <taxon>Embryophyta</taxon>
        <taxon>Tracheophyta</taxon>
        <taxon>Spermatophyta</taxon>
        <taxon>Magnoliopsida</taxon>
        <taxon>eudicotyledons</taxon>
        <taxon>Gunneridae</taxon>
        <taxon>Pentapetalae</taxon>
        <taxon>rosids</taxon>
        <taxon>fabids</taxon>
        <taxon>Malpighiales</taxon>
        <taxon>Salicaceae</taxon>
        <taxon>Saliceae</taxon>
        <taxon>Salix</taxon>
    </lineage>
</organism>
<name>A0ABQ9B686_9ROSI</name>
<evidence type="ECO:0000313" key="3">
    <source>
        <dbReference type="Proteomes" id="UP001141253"/>
    </source>
</evidence>